<proteinExistence type="predicted"/>
<dbReference type="EMBL" id="BAUU01000008">
    <property type="protein sequence ID" value="GAE29946.1"/>
    <property type="molecule type" value="Genomic_DNA"/>
</dbReference>
<dbReference type="RefSeq" id="WP_369384532.1">
    <property type="nucleotide sequence ID" value="NZ_BAUU01000008.1"/>
</dbReference>
<reference evidence="2" key="1">
    <citation type="journal article" date="2014" name="Genome Announc.">
        <title>Draft Genome Sequences of Three Alkaliphilic Bacillus Strains, Bacillus wakoensis JCM 9140T, Bacillus akibai JCM 9157T, and Bacillus hemicellulosilyticus JCM 9152T.</title>
        <authorList>
            <person name="Yuki M."/>
            <person name="Oshima K."/>
            <person name="Suda W."/>
            <person name="Oshida Y."/>
            <person name="Kitamura K."/>
            <person name="Iida T."/>
            <person name="Hattori M."/>
            <person name="Ohkuma M."/>
        </authorList>
    </citation>
    <scope>NUCLEOTIDE SEQUENCE [LARGE SCALE GENOMIC DNA]</scope>
    <source>
        <strain evidence="2">JCM 9152</strain>
    </source>
</reference>
<organism evidence="2 3">
    <name type="scientific">Halalkalibacter hemicellulosilyticusJCM 9152</name>
    <dbReference type="NCBI Taxonomy" id="1236971"/>
    <lineage>
        <taxon>Bacteria</taxon>
        <taxon>Bacillati</taxon>
        <taxon>Bacillota</taxon>
        <taxon>Bacilli</taxon>
        <taxon>Bacillales</taxon>
        <taxon>Bacillaceae</taxon>
        <taxon>Halalkalibacter</taxon>
    </lineage>
</organism>
<comment type="caution">
    <text evidence="2">The sequence shown here is derived from an EMBL/GenBank/DDBJ whole genome shotgun (WGS) entry which is preliminary data.</text>
</comment>
<dbReference type="CDD" id="cd14797">
    <property type="entry name" value="DUF302"/>
    <property type="match status" value="1"/>
</dbReference>
<dbReference type="Pfam" id="PF03625">
    <property type="entry name" value="DUF302"/>
    <property type="match status" value="1"/>
</dbReference>
<keyword evidence="3" id="KW-1185">Reference proteome</keyword>
<gene>
    <name evidence="2" type="ORF">JCM9152_1335</name>
</gene>
<dbReference type="SUPFAM" id="SSF103247">
    <property type="entry name" value="TT1751-like"/>
    <property type="match status" value="1"/>
</dbReference>
<feature type="domain" description="DUF302" evidence="1">
    <location>
        <begin position="1"/>
        <end position="32"/>
    </location>
</feature>
<dbReference type="InterPro" id="IPR035923">
    <property type="entry name" value="TT1751-like_sf"/>
</dbReference>
<accession>W4QD26</accession>
<name>W4QD26_9BACI</name>
<evidence type="ECO:0000313" key="3">
    <source>
        <dbReference type="Proteomes" id="UP000018895"/>
    </source>
</evidence>
<sequence length="63" mass="7208">MLEINKLAGYFLPCKITVYRDKGKIKVGMPKPSVLLRSLNNEELNTISDEIERRLMSAIQKSI</sequence>
<evidence type="ECO:0000259" key="1">
    <source>
        <dbReference type="Pfam" id="PF03625"/>
    </source>
</evidence>
<dbReference type="InterPro" id="IPR005180">
    <property type="entry name" value="DUF302"/>
</dbReference>
<protein>
    <recommendedName>
        <fullName evidence="1">DUF302 domain-containing protein</fullName>
    </recommendedName>
</protein>
<dbReference type="Proteomes" id="UP000018895">
    <property type="component" value="Unassembled WGS sequence"/>
</dbReference>
<dbReference type="STRING" id="1236971.JCM9152_1335"/>
<dbReference type="AlphaFoldDB" id="W4QD26"/>
<dbReference type="Gene3D" id="3.30.310.70">
    <property type="entry name" value="TT1751-like domain"/>
    <property type="match status" value="1"/>
</dbReference>
<evidence type="ECO:0000313" key="2">
    <source>
        <dbReference type="EMBL" id="GAE29946.1"/>
    </source>
</evidence>